<evidence type="ECO:0000313" key="11">
    <source>
        <dbReference type="EMBL" id="AGF47018.1"/>
    </source>
</evidence>
<feature type="active site" evidence="7">
    <location>
        <position position="149"/>
    </location>
</feature>
<evidence type="ECO:0000256" key="4">
    <source>
        <dbReference type="ARBA" id="ARBA00022552"/>
    </source>
</evidence>
<keyword evidence="4" id="KW-0698">rRNA processing</keyword>
<evidence type="ECO:0000256" key="8">
    <source>
        <dbReference type="PROSITE-ProRule" id="PRU00182"/>
    </source>
</evidence>
<dbReference type="Pfam" id="PF00849">
    <property type="entry name" value="PseudoU_synth_2"/>
    <property type="match status" value="1"/>
</dbReference>
<gene>
    <name evidence="11" type="ORF">CDSE_0750</name>
</gene>
<dbReference type="InterPro" id="IPR006225">
    <property type="entry name" value="PsdUridine_synth_RluC/D"/>
</dbReference>
<dbReference type="InterPro" id="IPR006145">
    <property type="entry name" value="PsdUridine_synth_RsuA/RluA"/>
</dbReference>
<evidence type="ECO:0000256" key="7">
    <source>
        <dbReference type="PIRSR" id="PIRSR606225-1"/>
    </source>
</evidence>
<evidence type="ECO:0000313" key="12">
    <source>
        <dbReference type="Proteomes" id="UP000011547"/>
    </source>
</evidence>
<dbReference type="PROSITE" id="PS01129">
    <property type="entry name" value="PSI_RLU"/>
    <property type="match status" value="1"/>
</dbReference>
<evidence type="ECO:0000256" key="9">
    <source>
        <dbReference type="RuleBase" id="RU362028"/>
    </source>
</evidence>
<dbReference type="Gene3D" id="3.10.290.10">
    <property type="entry name" value="RNA-binding S4 domain"/>
    <property type="match status" value="1"/>
</dbReference>
<reference evidence="11 12" key="1">
    <citation type="journal article" date="2013" name="Genome Biol. Evol.">
        <title>Genome evolution and phylogenomic analysis of candidatus kinetoplastibacterium, the betaproteobacterial endosymbionts of strigomonas and angomonas.</title>
        <authorList>
            <person name="Alves J.M."/>
            <person name="Serrano M.G."/>
            <person name="Maia da Silva F."/>
            <person name="Voegtly L.J."/>
            <person name="Matveyev A.V."/>
            <person name="Teixeira M.M."/>
            <person name="Camargo E.P."/>
            <person name="Buck G.A."/>
        </authorList>
    </citation>
    <scope>NUCLEOTIDE SEQUENCE [LARGE SCALE GENOMIC DNA]</scope>
    <source>
        <strain evidence="11 12">TCC079E</strain>
    </source>
</reference>
<dbReference type="KEGG" id="kde:CDSE_0750"/>
<dbReference type="SMART" id="SM00363">
    <property type="entry name" value="S4"/>
    <property type="match status" value="1"/>
</dbReference>
<evidence type="ECO:0000256" key="2">
    <source>
        <dbReference type="ARBA" id="ARBA00002876"/>
    </source>
</evidence>
<comment type="function">
    <text evidence="2">Responsible for synthesis of pseudouridine from uracil at positions 955, 2504 and 2580 in 23S ribosomal RNA.</text>
</comment>
<evidence type="ECO:0000259" key="10">
    <source>
        <dbReference type="SMART" id="SM00363"/>
    </source>
</evidence>
<dbReference type="SUPFAM" id="SSF55120">
    <property type="entry name" value="Pseudouridine synthase"/>
    <property type="match status" value="1"/>
</dbReference>
<evidence type="ECO:0000256" key="3">
    <source>
        <dbReference type="ARBA" id="ARBA00010876"/>
    </source>
</evidence>
<feature type="domain" description="RNA-binding S4" evidence="10">
    <location>
        <begin position="31"/>
        <end position="92"/>
    </location>
</feature>
<dbReference type="STRING" id="1208919.CDSE_0750"/>
<dbReference type="InterPro" id="IPR006224">
    <property type="entry name" value="PsdUridine_synth_RluA-like_CS"/>
</dbReference>
<dbReference type="GO" id="GO:0003723">
    <property type="term" value="F:RNA binding"/>
    <property type="evidence" value="ECO:0007669"/>
    <property type="project" value="UniProtKB-KW"/>
</dbReference>
<comment type="catalytic activity">
    <reaction evidence="9">
        <text>a uridine in RNA = a pseudouridine in RNA</text>
        <dbReference type="Rhea" id="RHEA:48348"/>
        <dbReference type="Rhea" id="RHEA-COMP:12068"/>
        <dbReference type="Rhea" id="RHEA-COMP:12069"/>
        <dbReference type="ChEBI" id="CHEBI:65314"/>
        <dbReference type="ChEBI" id="CHEBI:65315"/>
    </reaction>
</comment>
<dbReference type="PANTHER" id="PTHR21600:SF92">
    <property type="entry name" value="RIBOSOMAL LARGE SUBUNIT PSEUDOURIDINE SYNTHASE C"/>
    <property type="match status" value="1"/>
</dbReference>
<dbReference type="InterPro" id="IPR050188">
    <property type="entry name" value="RluA_PseudoU_synthase"/>
</dbReference>
<name>M1L2N8_9PROT</name>
<keyword evidence="12" id="KW-1185">Reference proteome</keyword>
<dbReference type="EC" id="5.4.99.-" evidence="9"/>
<dbReference type="Pfam" id="PF01479">
    <property type="entry name" value="S4"/>
    <property type="match status" value="1"/>
</dbReference>
<evidence type="ECO:0000256" key="1">
    <source>
        <dbReference type="ARBA" id="ARBA00000381"/>
    </source>
</evidence>
<dbReference type="PANTHER" id="PTHR21600">
    <property type="entry name" value="MITOCHONDRIAL RNA PSEUDOURIDINE SYNTHASE"/>
    <property type="match status" value="1"/>
</dbReference>
<comment type="catalytic activity">
    <reaction evidence="1">
        <text>uridine(955/2504/2580) in 23S rRNA = pseudouridine(955/2504/2580) in 23S rRNA</text>
        <dbReference type="Rhea" id="RHEA:42528"/>
        <dbReference type="Rhea" id="RHEA-COMP:10099"/>
        <dbReference type="Rhea" id="RHEA-COMP:10100"/>
        <dbReference type="ChEBI" id="CHEBI:65314"/>
        <dbReference type="ChEBI" id="CHEBI:65315"/>
        <dbReference type="EC" id="5.4.99.24"/>
    </reaction>
</comment>
<keyword evidence="5 8" id="KW-0694">RNA-binding</keyword>
<comment type="similarity">
    <text evidence="3 9">Belongs to the pseudouridine synthase RluA family.</text>
</comment>
<dbReference type="GO" id="GO:0160141">
    <property type="term" value="F:23S rRNA pseudouridine(955/2504/2580) synthase activity"/>
    <property type="evidence" value="ECO:0007669"/>
    <property type="project" value="UniProtKB-EC"/>
</dbReference>
<dbReference type="PATRIC" id="fig|1208919.3.peg.458"/>
<sequence length="326" mass="37346">MSLSNCSKETLLTIAISIVKNININEDNEGQRLDNFLFKVCKGVPKSHIYKMIRTGKIKINNKKANSNYKLLIKDLVFLPDIRVSESKEKIIIPRKDFSVVYEDDGFIVLDKPCGLAVHGGSGLSFGLIEQLRISFKQNSFLELVHRLDKDTSGLLIVAKKRGVLLDLHKIFREGRCYKSYIALVKGKWLNKRQHIKLPLKKYITKSGERRVFVDDSGQSAHSVVNLIGYYNEYSLLKVEIRSGRTHQIRVHLSHSGFPIVGDSKYGNYEEDVCFFSQFNFKRMFLHAYNLKFNHPSSNEFIDLVSDLPNDCKILLNSLEDLGRNS</sequence>
<dbReference type="AlphaFoldDB" id="M1L2N8"/>
<organism evidence="11 12">
    <name type="scientific">Candidatus Kinetoplastidibacterium desouzai TCC079E</name>
    <dbReference type="NCBI Taxonomy" id="1208919"/>
    <lineage>
        <taxon>Bacteria</taxon>
        <taxon>Pseudomonadati</taxon>
        <taxon>Pseudomonadota</taxon>
        <taxon>Betaproteobacteria</taxon>
        <taxon>Candidatus Kinetoplastidibacterium</taxon>
    </lineage>
</organism>
<dbReference type="GO" id="GO:0000455">
    <property type="term" value="P:enzyme-directed rRNA pseudouridine synthesis"/>
    <property type="evidence" value="ECO:0007669"/>
    <property type="project" value="TreeGrafter"/>
</dbReference>
<dbReference type="InterPro" id="IPR002942">
    <property type="entry name" value="S4_RNA-bd"/>
</dbReference>
<evidence type="ECO:0000256" key="6">
    <source>
        <dbReference type="ARBA" id="ARBA00023235"/>
    </source>
</evidence>
<dbReference type="SUPFAM" id="SSF55174">
    <property type="entry name" value="Alpha-L RNA-binding motif"/>
    <property type="match status" value="1"/>
</dbReference>
<accession>M1L2N8</accession>
<dbReference type="EMBL" id="CP003803">
    <property type="protein sequence ID" value="AGF47018.1"/>
    <property type="molecule type" value="Genomic_DNA"/>
</dbReference>
<protein>
    <recommendedName>
        <fullName evidence="9">Pseudouridine synthase</fullName>
        <ecNumber evidence="9">5.4.99.-</ecNumber>
    </recommendedName>
</protein>
<dbReference type="RefSeq" id="WP_015396429.1">
    <property type="nucleotide sequence ID" value="NC_020294.1"/>
</dbReference>
<dbReference type="eggNOG" id="COG0564">
    <property type="taxonomic scope" value="Bacteria"/>
</dbReference>
<dbReference type="Proteomes" id="UP000011547">
    <property type="component" value="Chromosome"/>
</dbReference>
<dbReference type="InterPro" id="IPR020103">
    <property type="entry name" value="PsdUridine_synth_cat_dom_sf"/>
</dbReference>
<dbReference type="NCBIfam" id="TIGR00005">
    <property type="entry name" value="rluA_subfam"/>
    <property type="match status" value="1"/>
</dbReference>
<dbReference type="HOGENOM" id="CLU_016902_1_1_4"/>
<dbReference type="Gene3D" id="3.30.2350.10">
    <property type="entry name" value="Pseudouridine synthase"/>
    <property type="match status" value="1"/>
</dbReference>
<dbReference type="CDD" id="cd00165">
    <property type="entry name" value="S4"/>
    <property type="match status" value="1"/>
</dbReference>
<dbReference type="CDD" id="cd02869">
    <property type="entry name" value="PseudoU_synth_RluA_like"/>
    <property type="match status" value="1"/>
</dbReference>
<dbReference type="PROSITE" id="PS50889">
    <property type="entry name" value="S4"/>
    <property type="match status" value="1"/>
</dbReference>
<evidence type="ECO:0000256" key="5">
    <source>
        <dbReference type="ARBA" id="ARBA00022884"/>
    </source>
</evidence>
<dbReference type="InterPro" id="IPR036986">
    <property type="entry name" value="S4_RNA-bd_sf"/>
</dbReference>
<proteinExistence type="inferred from homology"/>
<keyword evidence="6 9" id="KW-0413">Isomerase</keyword>